<dbReference type="InterPro" id="IPR010657">
    <property type="entry name" value="ImpA_N"/>
</dbReference>
<name>A0AAU7TQZ1_9GAMM</name>
<protein>
    <submittedName>
        <fullName evidence="4">VasL domain-containing protein</fullName>
    </submittedName>
</protein>
<dbReference type="Pfam" id="PF06812">
    <property type="entry name" value="ImpA_N"/>
    <property type="match status" value="1"/>
</dbReference>
<proteinExistence type="predicted"/>
<feature type="transmembrane region" description="Helical" evidence="1">
    <location>
        <begin position="226"/>
        <end position="249"/>
    </location>
</feature>
<dbReference type="Pfam" id="PF12486">
    <property type="entry name" value="VasL"/>
    <property type="match status" value="1"/>
</dbReference>
<dbReference type="RefSeq" id="WP_350260802.1">
    <property type="nucleotide sequence ID" value="NZ_CP158292.1"/>
</dbReference>
<sequence length="449" mass="49702">MTSSQPRFVKTGGDPRAFAEYAALRQEMLKLTHPARPDVDWPNVSTLCLTLFEKNGVELQSAVWYTLSRANTAGTAGMTEGLAVLVALITRDWPTLWPQPAHSRIELLAGLSRRLQQFLRTQTITEADLTALSQAARLLSEVGDHLQRLELRQLSQIDPLLDRIRSAVVMLEHCDVSTSDAVTKLPEVVPIEKPALTLASAEVSGWVYVPSPGAPAPDLRRLRRRAFISGVGATLLSVLLIAATGYLVVQKTEQESPLQQALLASISPLPAPLTPEMMAELQANPAEWLNEAAWLEQTQQQLNRLQNVSPDWNLQLGNALVMQASLLWPDSDAVKTMSARWNKQLNAAAMPADKMQGWQQGMEQLNALSQRLNGLDEKRDKYLTVSELKTAVYNMTQAFNGTVPLEEELRVLQQSDDDATQNQLSQAEMHLKQLIASYQTIATSSKEQD</sequence>
<evidence type="ECO:0000259" key="2">
    <source>
        <dbReference type="Pfam" id="PF06812"/>
    </source>
</evidence>
<dbReference type="InterPro" id="IPR021069">
    <property type="entry name" value="ImpA_C"/>
</dbReference>
<organism evidence="4">
    <name type="scientific">Pantoea sp. BJ2</name>
    <dbReference type="NCBI Taxonomy" id="3141322"/>
    <lineage>
        <taxon>Bacteria</taxon>
        <taxon>Pseudomonadati</taxon>
        <taxon>Pseudomonadota</taxon>
        <taxon>Gammaproteobacteria</taxon>
        <taxon>Enterobacterales</taxon>
        <taxon>Erwiniaceae</taxon>
        <taxon>Pantoea</taxon>
    </lineage>
</organism>
<accession>A0AAU7TQZ1</accession>
<reference evidence="4" key="1">
    <citation type="submission" date="2024-06" db="EMBL/GenBank/DDBJ databases">
        <title>Multiomics insights into the TNT degradation mechanism by Pantoea sp. BJ2 isolated from an ammunition destruction site.</title>
        <authorList>
            <person name="Luo J."/>
        </authorList>
    </citation>
    <scope>NUCLEOTIDE SEQUENCE</scope>
    <source>
        <strain evidence="4">BJ2</strain>
    </source>
</reference>
<keyword evidence="1" id="KW-0812">Transmembrane</keyword>
<evidence type="ECO:0000256" key="1">
    <source>
        <dbReference type="SAM" id="Phobius"/>
    </source>
</evidence>
<feature type="domain" description="ImpA N-terminal" evidence="2">
    <location>
        <begin position="11"/>
        <end position="111"/>
    </location>
</feature>
<keyword evidence="1" id="KW-1133">Transmembrane helix</keyword>
<dbReference type="EMBL" id="CP158292">
    <property type="protein sequence ID" value="XBV43267.1"/>
    <property type="molecule type" value="Genomic_DNA"/>
</dbReference>
<evidence type="ECO:0000313" key="4">
    <source>
        <dbReference type="EMBL" id="XBV43267.1"/>
    </source>
</evidence>
<keyword evidence="1" id="KW-0472">Membrane</keyword>
<dbReference type="AlphaFoldDB" id="A0AAU7TQZ1"/>
<gene>
    <name evidence="4" type="ORF">AAF463_11625</name>
</gene>
<evidence type="ECO:0000259" key="3">
    <source>
        <dbReference type="Pfam" id="PF12486"/>
    </source>
</evidence>
<dbReference type="PANTHER" id="PTHR37024:SF5">
    <property type="entry name" value="IMPA N-TERMINAL DOMAIN-CONTAINING PROTEIN"/>
    <property type="match status" value="1"/>
</dbReference>
<feature type="domain" description="ImpA C-terminal" evidence="3">
    <location>
        <begin position="298"/>
        <end position="439"/>
    </location>
</feature>
<dbReference type="PANTHER" id="PTHR37024">
    <property type="entry name" value="TYPE VI SECRETION SYSTEM DUF2094 AND IMPA-RELATED DOMAIN PROTEIN"/>
    <property type="match status" value="1"/>
</dbReference>